<dbReference type="SMART" id="SM01012">
    <property type="entry name" value="ANTAR"/>
    <property type="match status" value="1"/>
</dbReference>
<accession>A0ABN2KN54</accession>
<dbReference type="InterPro" id="IPR003018">
    <property type="entry name" value="GAF"/>
</dbReference>
<dbReference type="PROSITE" id="PS50921">
    <property type="entry name" value="ANTAR"/>
    <property type="match status" value="1"/>
</dbReference>
<comment type="caution">
    <text evidence="6">The sequence shown here is derived from an EMBL/GenBank/DDBJ whole genome shotgun (WGS) entry which is preliminary data.</text>
</comment>
<dbReference type="SMART" id="SM00065">
    <property type="entry name" value="GAF"/>
    <property type="match status" value="1"/>
</dbReference>
<evidence type="ECO:0000256" key="1">
    <source>
        <dbReference type="ARBA" id="ARBA00022679"/>
    </source>
</evidence>
<evidence type="ECO:0000256" key="2">
    <source>
        <dbReference type="ARBA" id="ARBA00022777"/>
    </source>
</evidence>
<dbReference type="SUPFAM" id="SSF52172">
    <property type="entry name" value="CheY-like"/>
    <property type="match status" value="1"/>
</dbReference>
<dbReference type="Pfam" id="PF13185">
    <property type="entry name" value="GAF_2"/>
    <property type="match status" value="1"/>
</dbReference>
<dbReference type="RefSeq" id="WP_344122092.1">
    <property type="nucleotide sequence ID" value="NZ_BAAAOA010000020.1"/>
</dbReference>
<evidence type="ECO:0000259" key="5">
    <source>
        <dbReference type="PROSITE" id="PS50921"/>
    </source>
</evidence>
<sequence length="244" mass="25951">MSAQTSGGTDRDQLPDLLLDSEDIAGFLSDFTATLTRRLAPDGTGTWCAVTLLRRHKATTVASSSPQAEALDETQTRFRDGPCLTAIREHTVVRVGDVATDTRWPGYCTTAAGQGVVSIIGVPFELGEEAQAGLNVYSARAHDFDPAAVAALRHEVAVASGALRLAVRLARHRETESDLAAAMASRTTIDLAVGIIMGQNRCSQERAFEILRAASSHRNRKLRDVAADLVTTVGAGPAITHFDA</sequence>
<dbReference type="Gene3D" id="1.10.10.10">
    <property type="entry name" value="Winged helix-like DNA-binding domain superfamily/Winged helix DNA-binding domain"/>
    <property type="match status" value="1"/>
</dbReference>
<dbReference type="Pfam" id="PF03861">
    <property type="entry name" value="ANTAR"/>
    <property type="match status" value="1"/>
</dbReference>
<name>A0ABN2KN54_9MICC</name>
<protein>
    <submittedName>
        <fullName evidence="6">GAF and ANTAR domain-containing protein</fullName>
    </submittedName>
</protein>
<dbReference type="EMBL" id="BAAAOA010000020">
    <property type="protein sequence ID" value="GAA1760789.1"/>
    <property type="molecule type" value="Genomic_DNA"/>
</dbReference>
<dbReference type="InterPro" id="IPR029016">
    <property type="entry name" value="GAF-like_dom_sf"/>
</dbReference>
<feature type="domain" description="ANTAR" evidence="5">
    <location>
        <begin position="169"/>
        <end position="230"/>
    </location>
</feature>
<dbReference type="InterPro" id="IPR005561">
    <property type="entry name" value="ANTAR"/>
</dbReference>
<keyword evidence="1" id="KW-0808">Transferase</keyword>
<dbReference type="Proteomes" id="UP001501204">
    <property type="component" value="Unassembled WGS sequence"/>
</dbReference>
<evidence type="ECO:0000256" key="3">
    <source>
        <dbReference type="ARBA" id="ARBA00023015"/>
    </source>
</evidence>
<dbReference type="InterPro" id="IPR036388">
    <property type="entry name" value="WH-like_DNA-bd_sf"/>
</dbReference>
<dbReference type="PIRSF" id="PIRSF036625">
    <property type="entry name" value="GAF_ANTAR"/>
    <property type="match status" value="1"/>
</dbReference>
<keyword evidence="4" id="KW-0804">Transcription</keyword>
<keyword evidence="2" id="KW-0418">Kinase</keyword>
<keyword evidence="7" id="KW-1185">Reference proteome</keyword>
<evidence type="ECO:0000313" key="6">
    <source>
        <dbReference type="EMBL" id="GAA1760789.1"/>
    </source>
</evidence>
<evidence type="ECO:0000256" key="4">
    <source>
        <dbReference type="ARBA" id="ARBA00023163"/>
    </source>
</evidence>
<dbReference type="InterPro" id="IPR012074">
    <property type="entry name" value="GAF_ANTAR"/>
</dbReference>
<reference evidence="6 7" key="1">
    <citation type="journal article" date="2019" name="Int. J. Syst. Evol. Microbiol.">
        <title>The Global Catalogue of Microorganisms (GCM) 10K type strain sequencing project: providing services to taxonomists for standard genome sequencing and annotation.</title>
        <authorList>
            <consortium name="The Broad Institute Genomics Platform"/>
            <consortium name="The Broad Institute Genome Sequencing Center for Infectious Disease"/>
            <person name="Wu L."/>
            <person name="Ma J."/>
        </authorList>
    </citation>
    <scope>NUCLEOTIDE SEQUENCE [LARGE SCALE GENOMIC DNA]</scope>
    <source>
        <strain evidence="6 7">JCM 14735</strain>
    </source>
</reference>
<proteinExistence type="predicted"/>
<dbReference type="InterPro" id="IPR011006">
    <property type="entry name" value="CheY-like_superfamily"/>
</dbReference>
<dbReference type="Gene3D" id="3.30.450.40">
    <property type="match status" value="1"/>
</dbReference>
<keyword evidence="3" id="KW-0805">Transcription regulation</keyword>
<evidence type="ECO:0000313" key="7">
    <source>
        <dbReference type="Proteomes" id="UP001501204"/>
    </source>
</evidence>
<organism evidence="6 7">
    <name type="scientific">Kocuria aegyptia</name>
    <dbReference type="NCBI Taxonomy" id="330943"/>
    <lineage>
        <taxon>Bacteria</taxon>
        <taxon>Bacillati</taxon>
        <taxon>Actinomycetota</taxon>
        <taxon>Actinomycetes</taxon>
        <taxon>Micrococcales</taxon>
        <taxon>Micrococcaceae</taxon>
        <taxon>Kocuria</taxon>
    </lineage>
</organism>
<gene>
    <name evidence="6" type="ORF">GCM10009767_19870</name>
</gene>
<dbReference type="SUPFAM" id="SSF55781">
    <property type="entry name" value="GAF domain-like"/>
    <property type="match status" value="1"/>
</dbReference>